<dbReference type="InterPro" id="IPR013693">
    <property type="entry name" value="SpoIID/LytB_N"/>
</dbReference>
<dbReference type="Gene3D" id="2.60.40.10">
    <property type="entry name" value="Immunoglobulins"/>
    <property type="match status" value="2"/>
</dbReference>
<dbReference type="HOGENOM" id="CLU_346793_0_0_0"/>
<dbReference type="SUPFAM" id="SSF49464">
    <property type="entry name" value="Carboxypeptidase regulatory domain-like"/>
    <property type="match status" value="1"/>
</dbReference>
<evidence type="ECO:0000313" key="5">
    <source>
        <dbReference type="Proteomes" id="UP000000323"/>
    </source>
</evidence>
<dbReference type="STRING" id="525904.Tter_0441"/>
<keyword evidence="2" id="KW-0732">Signal</keyword>
<protein>
    <recommendedName>
        <fullName evidence="3">Sporulation stage II protein D amidase enhancer LytB N-terminal domain-containing protein</fullName>
    </recommendedName>
</protein>
<name>D1CEK6_THET1</name>
<feature type="signal peptide" evidence="2">
    <location>
        <begin position="1"/>
        <end position="26"/>
    </location>
</feature>
<feature type="domain" description="Sporulation stage II protein D amidase enhancer LytB N-terminal" evidence="3">
    <location>
        <begin position="185"/>
        <end position="270"/>
    </location>
</feature>
<evidence type="ECO:0000313" key="4">
    <source>
        <dbReference type="EMBL" id="ACZ41362.1"/>
    </source>
</evidence>
<evidence type="ECO:0000259" key="3">
    <source>
        <dbReference type="Pfam" id="PF08486"/>
    </source>
</evidence>
<proteinExistence type="predicted"/>
<evidence type="ECO:0000256" key="2">
    <source>
        <dbReference type="SAM" id="SignalP"/>
    </source>
</evidence>
<dbReference type="Proteomes" id="UP000000323">
    <property type="component" value="Chromosome 1"/>
</dbReference>
<dbReference type="InterPro" id="IPR008969">
    <property type="entry name" value="CarboxyPept-like_regulatory"/>
</dbReference>
<sequence length="814" mass="90648">MKNSLVAIFATALLCLTVLTTPSVKAVGDYGNVEGRVTYNGLPVKGASISAGGQSVISDSQGRFRFDPLLVQDSWRAINVTVRASGLGVWRLYNAVIIPNDTLRLDVKLSKHDVTLSQPLPGTTKNNLAPSKVSPEQDQNLKPAATTLGSQKVPPGVIRVYVTDKTGLSPEDMWSCRYDPVPKGEVVEVPFKDYVKHVLPNEWFASWDMESLRAGAMAVKSYAWYYVSRGGKWYWLGADVMDTTCDQVYNPAVSYASTDQAVENTWYQRLTENGYIVPAFYRAGTKGDPGEQGSDVMSQWGSQYWATKGKTWDWILHYYYDPVDILPATEADLRIYSGPNVTSTTPTWGEPFNVKVTVKNYGSEPMQLQELYIKLRGPNGEILDLGGDDNSNPIDPGEVRTISKYVPRLAIDYPGLYGNYVLTVTYIDPGGFLAPGLPPGESSTSTSIPLTVVAPSYKAQIYSITPDSPSYYEQTTGSLTVKLRNTGNATWYKNSSSIQNAVRLVTYNDAFHPSRFYVEGSWLSSSRILMQDSLVMPGGIGTFRFKLNGDLPPGNYTEYFRLRVEGSFGSTYRGFFGDQVAVNISVLDDSTPPSITINAPRYSTERSSELSFPISWQGNDEQTGVKDYDIYWKNGTDYVPWKSATSSTSATFGNGDPINLAQGGNYLFRLRAEDIAGNVSSWRNFRVIVPFDDTRFSYNSGWRSYYNPYARHYLHTYHYAYSYGRQATFSFYGRRVAWIGVKGPTRGMAEVWIDGSRIATVDLYAPRYSTRTVVFEKSLGTRNARHTITIKVLGKRNQLSTSNRVDIDGIAVLR</sequence>
<reference evidence="5" key="1">
    <citation type="journal article" date="2010" name="Stand. Genomic Sci.">
        <title>Complete genome sequence of 'Thermobaculum terrenum' type strain (YNP1).</title>
        <authorList>
            <person name="Kiss H."/>
            <person name="Cleland D."/>
            <person name="Lapidus A."/>
            <person name="Lucas S."/>
            <person name="Glavina Del Rio T."/>
            <person name="Nolan M."/>
            <person name="Tice H."/>
            <person name="Han C."/>
            <person name="Goodwin L."/>
            <person name="Pitluck S."/>
            <person name="Liolios K."/>
            <person name="Ivanova N."/>
            <person name="Mavromatis K."/>
            <person name="Ovchinnikova G."/>
            <person name="Pati A."/>
            <person name="Chen A."/>
            <person name="Palaniappan K."/>
            <person name="Land M."/>
            <person name="Hauser L."/>
            <person name="Chang Y."/>
            <person name="Jeffries C."/>
            <person name="Lu M."/>
            <person name="Brettin T."/>
            <person name="Detter J."/>
            <person name="Goker M."/>
            <person name="Tindall B."/>
            <person name="Beck B."/>
            <person name="McDermott T."/>
            <person name="Woyke T."/>
            <person name="Bristow J."/>
            <person name="Eisen J."/>
            <person name="Markowitz V."/>
            <person name="Hugenholtz P."/>
            <person name="Kyrpides N."/>
            <person name="Klenk H."/>
            <person name="Cheng J."/>
        </authorList>
    </citation>
    <scope>NUCLEOTIDE SEQUENCE [LARGE SCALE GENOMIC DNA]</scope>
    <source>
        <strain evidence="5">ATCC BAA-798 / YNP1</strain>
    </source>
</reference>
<dbReference type="Pfam" id="PF08486">
    <property type="entry name" value="SpoIID"/>
    <property type="match status" value="1"/>
</dbReference>
<keyword evidence="5" id="KW-1185">Reference proteome</keyword>
<dbReference type="OrthoDB" id="9765222at2"/>
<gene>
    <name evidence="4" type="ordered locus">Tter_0441</name>
</gene>
<accession>D1CEK6</accession>
<feature type="chain" id="PRO_5003022001" description="Sporulation stage II protein D amidase enhancer LytB N-terminal domain-containing protein" evidence="2">
    <location>
        <begin position="27"/>
        <end position="814"/>
    </location>
</feature>
<dbReference type="KEGG" id="ttr:Tter_0441"/>
<dbReference type="EMBL" id="CP001825">
    <property type="protein sequence ID" value="ACZ41362.1"/>
    <property type="molecule type" value="Genomic_DNA"/>
</dbReference>
<feature type="region of interest" description="Disordered" evidence="1">
    <location>
        <begin position="118"/>
        <end position="138"/>
    </location>
</feature>
<dbReference type="Gene3D" id="2.60.120.260">
    <property type="entry name" value="Galactose-binding domain-like"/>
    <property type="match status" value="1"/>
</dbReference>
<dbReference type="InterPro" id="IPR013783">
    <property type="entry name" value="Ig-like_fold"/>
</dbReference>
<evidence type="ECO:0000256" key="1">
    <source>
        <dbReference type="SAM" id="MobiDB-lite"/>
    </source>
</evidence>
<organism evidence="4 5">
    <name type="scientific">Thermobaculum terrenum (strain ATCC BAA-798 / CCMEE 7001 / YNP1)</name>
    <dbReference type="NCBI Taxonomy" id="525904"/>
    <lineage>
        <taxon>Bacteria</taxon>
        <taxon>Bacillati</taxon>
        <taxon>Chloroflexota</taxon>
        <taxon>Chloroflexia</taxon>
        <taxon>Candidatus Thermobaculales</taxon>
        <taxon>Candidatus Thermobaculaceae</taxon>
        <taxon>Thermobaculum</taxon>
    </lineage>
</organism>
<dbReference type="RefSeq" id="WP_012874397.1">
    <property type="nucleotide sequence ID" value="NC_013525.1"/>
</dbReference>
<dbReference type="eggNOG" id="COG2385">
    <property type="taxonomic scope" value="Bacteria"/>
</dbReference>
<dbReference type="AlphaFoldDB" id="D1CEK6"/>